<dbReference type="Proteomes" id="UP000823641">
    <property type="component" value="Unassembled WGS sequence"/>
</dbReference>
<dbReference type="AlphaFoldDB" id="A0A9D9HVH7"/>
<reference evidence="2" key="2">
    <citation type="journal article" date="2021" name="PeerJ">
        <title>Extensive microbial diversity within the chicken gut microbiome revealed by metagenomics and culture.</title>
        <authorList>
            <person name="Gilroy R."/>
            <person name="Ravi A."/>
            <person name="Getino M."/>
            <person name="Pursley I."/>
            <person name="Horton D.L."/>
            <person name="Alikhan N.F."/>
            <person name="Baker D."/>
            <person name="Gharbi K."/>
            <person name="Hall N."/>
            <person name="Watson M."/>
            <person name="Adriaenssens E.M."/>
            <person name="Foster-Nyarko E."/>
            <person name="Jarju S."/>
            <person name="Secka A."/>
            <person name="Antonio M."/>
            <person name="Oren A."/>
            <person name="Chaudhuri R.R."/>
            <person name="La Ragione R."/>
            <person name="Hildebrand F."/>
            <person name="Pallen M.J."/>
        </authorList>
    </citation>
    <scope>NUCLEOTIDE SEQUENCE</scope>
    <source>
        <strain evidence="2">G3-3990</strain>
    </source>
</reference>
<dbReference type="PROSITE" id="PS51257">
    <property type="entry name" value="PROKAR_LIPOPROTEIN"/>
    <property type="match status" value="1"/>
</dbReference>
<accession>A0A9D9HVH7</accession>
<evidence type="ECO:0000313" key="2">
    <source>
        <dbReference type="EMBL" id="MBO8460881.1"/>
    </source>
</evidence>
<gene>
    <name evidence="2" type="ORF">IAA73_11215</name>
</gene>
<protein>
    <recommendedName>
        <fullName evidence="4">Lipoprotein</fullName>
    </recommendedName>
</protein>
<sequence length="228" mass="26133">MSTAKYIILFLLGTLLIACSQEKNDLQGILNHGYETNFTHRLADIYVNIFITTAENKENIKTVCLPITTIISKLAEDSLTKNIAANEDYLKQVIVNQQAVVLPVGHTLFNDVLQSSEEVQVIYNNGGYKALLQNYFFRSYSELNDWWDFCLDKVHSACDASVYYRRSPVYLYYRDDDVVMDVNKQLTILSLLFQNGIYCYLDENGNTSVLSLSQDYVDIIPFPVLECR</sequence>
<proteinExistence type="predicted"/>
<organism evidence="2 3">
    <name type="scientific">Candidatus Gallipaludibacter merdavium</name>
    <dbReference type="NCBI Taxonomy" id="2840839"/>
    <lineage>
        <taxon>Bacteria</taxon>
        <taxon>Pseudomonadati</taxon>
        <taxon>Bacteroidota</taxon>
        <taxon>Bacteroidia</taxon>
        <taxon>Bacteroidales</taxon>
        <taxon>Candidatus Gallipaludibacter</taxon>
    </lineage>
</organism>
<feature type="chain" id="PRO_5038942425" description="Lipoprotein" evidence="1">
    <location>
        <begin position="21"/>
        <end position="228"/>
    </location>
</feature>
<reference evidence="2" key="1">
    <citation type="submission" date="2020-10" db="EMBL/GenBank/DDBJ databases">
        <authorList>
            <person name="Gilroy R."/>
        </authorList>
    </citation>
    <scope>NUCLEOTIDE SEQUENCE</scope>
    <source>
        <strain evidence="2">G3-3990</strain>
    </source>
</reference>
<keyword evidence="1" id="KW-0732">Signal</keyword>
<comment type="caution">
    <text evidence="2">The sequence shown here is derived from an EMBL/GenBank/DDBJ whole genome shotgun (WGS) entry which is preliminary data.</text>
</comment>
<feature type="signal peptide" evidence="1">
    <location>
        <begin position="1"/>
        <end position="20"/>
    </location>
</feature>
<evidence type="ECO:0000313" key="3">
    <source>
        <dbReference type="Proteomes" id="UP000823641"/>
    </source>
</evidence>
<dbReference type="EMBL" id="JADIMG010000102">
    <property type="protein sequence ID" value="MBO8460881.1"/>
    <property type="molecule type" value="Genomic_DNA"/>
</dbReference>
<evidence type="ECO:0008006" key="4">
    <source>
        <dbReference type="Google" id="ProtNLM"/>
    </source>
</evidence>
<evidence type="ECO:0000256" key="1">
    <source>
        <dbReference type="SAM" id="SignalP"/>
    </source>
</evidence>
<name>A0A9D9HVH7_9BACT</name>